<dbReference type="InterPro" id="IPR010920">
    <property type="entry name" value="LSM_dom_sf"/>
</dbReference>
<dbReference type="SUPFAM" id="SSF50182">
    <property type="entry name" value="Sm-like ribonucleoproteins"/>
    <property type="match status" value="1"/>
</dbReference>
<dbReference type="VEuPathDB" id="GiardiaDB:QR46_0825"/>
<dbReference type="Pfam" id="PF01423">
    <property type="entry name" value="LSM"/>
    <property type="match status" value="1"/>
</dbReference>
<dbReference type="Gene3D" id="2.30.30.100">
    <property type="match status" value="1"/>
</dbReference>
<dbReference type="AlphaFoldDB" id="A0A132NYH5"/>
<dbReference type="Proteomes" id="UP000070089">
    <property type="component" value="Unassembled WGS sequence"/>
</dbReference>
<dbReference type="EMBL" id="JXTI01000014">
    <property type="protein sequence ID" value="KWX15115.1"/>
    <property type="molecule type" value="Genomic_DNA"/>
</dbReference>
<evidence type="ECO:0000313" key="3">
    <source>
        <dbReference type="Proteomes" id="UP000070089"/>
    </source>
</evidence>
<evidence type="ECO:0000259" key="1">
    <source>
        <dbReference type="SMART" id="SM00651"/>
    </source>
</evidence>
<comment type="caution">
    <text evidence="2">The sequence shown here is derived from an EMBL/GenBank/DDBJ whole genome shotgun (WGS) entry which is preliminary data.</text>
</comment>
<organism evidence="2 3">
    <name type="scientific">Giardia duodenalis assemblage B</name>
    <dbReference type="NCBI Taxonomy" id="1394984"/>
    <lineage>
        <taxon>Eukaryota</taxon>
        <taxon>Metamonada</taxon>
        <taxon>Diplomonadida</taxon>
        <taxon>Hexamitidae</taxon>
        <taxon>Giardiinae</taxon>
        <taxon>Giardia</taxon>
    </lineage>
</organism>
<name>A0A132NYH5_GIAIN</name>
<gene>
    <name evidence="2" type="ORF">QR46_0825</name>
</gene>
<reference evidence="2 3" key="1">
    <citation type="journal article" date="2015" name="Mol. Biochem. Parasitol.">
        <title>Identification of polymorphic genes for use in assemblage B genotyping assays through comparative genomics of multiple assemblage B Giardia duodenalis isolates.</title>
        <authorList>
            <person name="Wielinga C."/>
            <person name="Thompson R.C."/>
            <person name="Monis P."/>
            <person name="Ryan U."/>
        </authorList>
    </citation>
    <scope>NUCLEOTIDE SEQUENCE [LARGE SCALE GENOMIC DNA]</scope>
    <source>
        <strain evidence="2 3">BAH15c1</strain>
    </source>
</reference>
<sequence length="115" mass="12243">MTQANFLMTAVCGSCEAGPAGFKHAVGQPVLIVTAAGPQYFGVLTHYDGFGNVLLKDTAQRITNGTSYADVPLGWVLVRGDDMSALLVDPVVNPVLQKEDDPKRIFPALEDIPAQ</sequence>
<feature type="domain" description="Sm" evidence="1">
    <location>
        <begin position="20"/>
        <end position="88"/>
    </location>
</feature>
<dbReference type="SMART" id="SM00651">
    <property type="entry name" value="Sm"/>
    <property type="match status" value="1"/>
</dbReference>
<proteinExistence type="predicted"/>
<accession>A0A132NYH5</accession>
<evidence type="ECO:0000313" key="2">
    <source>
        <dbReference type="EMBL" id="KWX15115.1"/>
    </source>
</evidence>
<protein>
    <recommendedName>
        <fullName evidence="1">Sm domain-containing protein</fullName>
    </recommendedName>
</protein>
<dbReference type="InterPro" id="IPR001163">
    <property type="entry name" value="Sm_dom_euk/arc"/>
</dbReference>
<dbReference type="OrthoDB" id="10263346at2759"/>